<sequence length="51" mass="6159">MRRHRTLRVADLAAVDVDRERCLRRAKAEEHLLLLKRRRQRKRPSVDADLL</sequence>
<gene>
    <name evidence="1" type="ORF">SDC9_197594</name>
</gene>
<evidence type="ECO:0000313" key="1">
    <source>
        <dbReference type="EMBL" id="MPN49970.1"/>
    </source>
</evidence>
<name>A0A645IFT1_9ZZZZ</name>
<accession>A0A645IFT1</accession>
<dbReference type="AlphaFoldDB" id="A0A645IFT1"/>
<proteinExistence type="predicted"/>
<protein>
    <submittedName>
        <fullName evidence="1">Uncharacterized protein</fullName>
    </submittedName>
</protein>
<reference evidence="1" key="1">
    <citation type="submission" date="2019-08" db="EMBL/GenBank/DDBJ databases">
        <authorList>
            <person name="Kucharzyk K."/>
            <person name="Murdoch R.W."/>
            <person name="Higgins S."/>
            <person name="Loffler F."/>
        </authorList>
    </citation>
    <scope>NUCLEOTIDE SEQUENCE</scope>
</reference>
<organism evidence="1">
    <name type="scientific">bioreactor metagenome</name>
    <dbReference type="NCBI Taxonomy" id="1076179"/>
    <lineage>
        <taxon>unclassified sequences</taxon>
        <taxon>metagenomes</taxon>
        <taxon>ecological metagenomes</taxon>
    </lineage>
</organism>
<dbReference type="EMBL" id="VSSQ01113707">
    <property type="protein sequence ID" value="MPN49970.1"/>
    <property type="molecule type" value="Genomic_DNA"/>
</dbReference>
<comment type="caution">
    <text evidence="1">The sequence shown here is derived from an EMBL/GenBank/DDBJ whole genome shotgun (WGS) entry which is preliminary data.</text>
</comment>